<keyword evidence="3" id="KW-1185">Reference proteome</keyword>
<evidence type="ECO:0000313" key="2">
    <source>
        <dbReference type="EnsemblMetazoa" id="GPAI040858-PA"/>
    </source>
</evidence>
<dbReference type="EnsemblMetazoa" id="GPAI040858-RA">
    <property type="protein sequence ID" value="GPAI040858-PA"/>
    <property type="gene ID" value="GPAI040858"/>
</dbReference>
<reference evidence="3" key="1">
    <citation type="submission" date="2014-03" db="EMBL/GenBank/DDBJ databases">
        <authorList>
            <person name="Aksoy S."/>
            <person name="Warren W."/>
            <person name="Wilson R.K."/>
        </authorList>
    </citation>
    <scope>NUCLEOTIDE SEQUENCE [LARGE SCALE GENOMIC DNA]</scope>
    <source>
        <strain evidence="3">IAEA</strain>
    </source>
</reference>
<dbReference type="AlphaFoldDB" id="A0A1B0AC73"/>
<reference evidence="2" key="2">
    <citation type="submission" date="2020-05" db="UniProtKB">
        <authorList>
            <consortium name="EnsemblMetazoa"/>
        </authorList>
    </citation>
    <scope>IDENTIFICATION</scope>
    <source>
        <strain evidence="2">IAEA</strain>
    </source>
</reference>
<organism evidence="2 3">
    <name type="scientific">Glossina pallidipes</name>
    <name type="common">Tsetse fly</name>
    <dbReference type="NCBI Taxonomy" id="7398"/>
    <lineage>
        <taxon>Eukaryota</taxon>
        <taxon>Metazoa</taxon>
        <taxon>Ecdysozoa</taxon>
        <taxon>Arthropoda</taxon>
        <taxon>Hexapoda</taxon>
        <taxon>Insecta</taxon>
        <taxon>Pterygota</taxon>
        <taxon>Neoptera</taxon>
        <taxon>Endopterygota</taxon>
        <taxon>Diptera</taxon>
        <taxon>Brachycera</taxon>
        <taxon>Muscomorpha</taxon>
        <taxon>Hippoboscoidea</taxon>
        <taxon>Glossinidae</taxon>
        <taxon>Glossina</taxon>
    </lineage>
</organism>
<sequence length="230" mass="26059">MTILCIQPFNSTSSKYTVPSEAKDIICKAINISRTTSKGSMQSKTDNITSLSSLSNTTSTLSRRRFRSPFTGSEIIGDKAVSLIPQTANMSLPKGGAYNISQNCQEEEVGDSSTTENPHRSRHNEVANEMILVEIELEHKHRLNYGIKAVEMAIAERTVEIQTLNKRLAYMKRQLRDMQRENEIKEEIIKGLISDHGAIVQKLQDNCQHPKSRLLQYKNKRHAYTFFPDS</sequence>
<protein>
    <submittedName>
        <fullName evidence="2">Uncharacterized protein</fullName>
    </submittedName>
</protein>
<evidence type="ECO:0000256" key="1">
    <source>
        <dbReference type="SAM" id="Coils"/>
    </source>
</evidence>
<proteinExistence type="predicted"/>
<feature type="coiled-coil region" evidence="1">
    <location>
        <begin position="161"/>
        <end position="195"/>
    </location>
</feature>
<dbReference type="Proteomes" id="UP000092445">
    <property type="component" value="Unassembled WGS sequence"/>
</dbReference>
<accession>A0A1B0AC73</accession>
<evidence type="ECO:0000313" key="3">
    <source>
        <dbReference type="Proteomes" id="UP000092445"/>
    </source>
</evidence>
<name>A0A1B0AC73_GLOPL</name>
<dbReference type="VEuPathDB" id="VectorBase:GPAI040858"/>
<keyword evidence="1" id="KW-0175">Coiled coil</keyword>